<name>A0A540LTS2_MALBA</name>
<dbReference type="EMBL" id="VIEB01000466">
    <property type="protein sequence ID" value="TQD89913.1"/>
    <property type="molecule type" value="Genomic_DNA"/>
</dbReference>
<proteinExistence type="predicted"/>
<accession>A0A540LTS2</accession>
<keyword evidence="2" id="KW-1185">Reference proteome</keyword>
<sequence length="50" mass="5884">MEACHLFGGATHFYLVEEEMSMQLIIQIKKENISSKWPLYSAAMMPHFFF</sequence>
<dbReference type="Proteomes" id="UP000315295">
    <property type="component" value="Unassembled WGS sequence"/>
</dbReference>
<organism evidence="1 2">
    <name type="scientific">Malus baccata</name>
    <name type="common">Siberian crab apple</name>
    <name type="synonym">Pyrus baccata</name>
    <dbReference type="NCBI Taxonomy" id="106549"/>
    <lineage>
        <taxon>Eukaryota</taxon>
        <taxon>Viridiplantae</taxon>
        <taxon>Streptophyta</taxon>
        <taxon>Embryophyta</taxon>
        <taxon>Tracheophyta</taxon>
        <taxon>Spermatophyta</taxon>
        <taxon>Magnoliopsida</taxon>
        <taxon>eudicotyledons</taxon>
        <taxon>Gunneridae</taxon>
        <taxon>Pentapetalae</taxon>
        <taxon>rosids</taxon>
        <taxon>fabids</taxon>
        <taxon>Rosales</taxon>
        <taxon>Rosaceae</taxon>
        <taxon>Amygdaloideae</taxon>
        <taxon>Maleae</taxon>
        <taxon>Malus</taxon>
    </lineage>
</organism>
<gene>
    <name evidence="1" type="ORF">C1H46_024544</name>
</gene>
<reference evidence="1 2" key="1">
    <citation type="journal article" date="2019" name="G3 (Bethesda)">
        <title>Sequencing of a Wild Apple (Malus baccata) Genome Unravels the Differences Between Cultivated and Wild Apple Species Regarding Disease Resistance and Cold Tolerance.</title>
        <authorList>
            <person name="Chen X."/>
        </authorList>
    </citation>
    <scope>NUCLEOTIDE SEQUENCE [LARGE SCALE GENOMIC DNA]</scope>
    <source>
        <strain evidence="2">cv. Shandingzi</strain>
        <tissue evidence="1">Leaves</tissue>
    </source>
</reference>
<evidence type="ECO:0000313" key="1">
    <source>
        <dbReference type="EMBL" id="TQD89913.1"/>
    </source>
</evidence>
<dbReference type="AlphaFoldDB" id="A0A540LTS2"/>
<protein>
    <submittedName>
        <fullName evidence="1">Uncharacterized protein</fullName>
    </submittedName>
</protein>
<comment type="caution">
    <text evidence="1">The sequence shown here is derived from an EMBL/GenBank/DDBJ whole genome shotgun (WGS) entry which is preliminary data.</text>
</comment>
<evidence type="ECO:0000313" key="2">
    <source>
        <dbReference type="Proteomes" id="UP000315295"/>
    </source>
</evidence>